<feature type="domain" description="SGNH hydrolase-type esterase" evidence="2">
    <location>
        <begin position="9"/>
        <end position="249"/>
    </location>
</feature>
<dbReference type="STRING" id="1908205.BKG60_04205"/>
<dbReference type="InterPro" id="IPR037460">
    <property type="entry name" value="SEST-like"/>
</dbReference>
<evidence type="ECO:0000313" key="3">
    <source>
        <dbReference type="EMBL" id="OHT98893.1"/>
    </source>
</evidence>
<reference evidence="3 4" key="1">
    <citation type="submission" date="2016-10" db="EMBL/GenBank/DDBJ databases">
        <title>Evaluation of Human, Animal and Environmental Mycobacterium chelonae Isolates by Core Genome Phylogenomic Analysis, Targeted Gene Comparison, and Anti-microbial Susceptibility Patterns: A Tale of Mistaken Identities.</title>
        <authorList>
            <person name="Fogelson S.B."/>
            <person name="Camus A.C."/>
            <person name="Lorenz W."/>
            <person name="Vasireddy R."/>
            <person name="Vasireddy S."/>
            <person name="Smith T."/>
            <person name="Brown-Elliott B.A."/>
            <person name="Wallace R.J.Jr."/>
            <person name="Hasan N.A."/>
            <person name="Reischl U."/>
            <person name="Sanchez S."/>
        </authorList>
    </citation>
    <scope>NUCLEOTIDE SEQUENCE [LARGE SCALE GENOMIC DNA]</scope>
    <source>
        <strain evidence="3 4">24999</strain>
    </source>
</reference>
<dbReference type="RefSeq" id="WP_070188884.1">
    <property type="nucleotide sequence ID" value="NZ_MLHV01000011.1"/>
</dbReference>
<dbReference type="GO" id="GO:0006629">
    <property type="term" value="P:lipid metabolic process"/>
    <property type="evidence" value="ECO:0007669"/>
    <property type="project" value="TreeGrafter"/>
</dbReference>
<keyword evidence="4" id="KW-1185">Reference proteome</keyword>
<dbReference type="Proteomes" id="UP000179636">
    <property type="component" value="Unassembled WGS sequence"/>
</dbReference>
<organism evidence="3 4">
    <name type="scientific">Mycobacterium syngnathidarum</name>
    <dbReference type="NCBI Taxonomy" id="1908205"/>
    <lineage>
        <taxon>Bacteria</taxon>
        <taxon>Bacillati</taxon>
        <taxon>Actinomycetota</taxon>
        <taxon>Actinomycetes</taxon>
        <taxon>Mycobacteriales</taxon>
        <taxon>Mycobacteriaceae</taxon>
        <taxon>Mycobacterium</taxon>
    </lineage>
</organism>
<dbReference type="Pfam" id="PF13472">
    <property type="entry name" value="Lipase_GDSL_2"/>
    <property type="match status" value="1"/>
</dbReference>
<evidence type="ECO:0000259" key="2">
    <source>
        <dbReference type="Pfam" id="PF13472"/>
    </source>
</evidence>
<dbReference type="AlphaFoldDB" id="A0A1S1K4W3"/>
<dbReference type="EMBL" id="MLHV01000011">
    <property type="protein sequence ID" value="OHT98893.1"/>
    <property type="molecule type" value="Genomic_DNA"/>
</dbReference>
<dbReference type="InterPro" id="IPR036514">
    <property type="entry name" value="SGNH_hydro_sf"/>
</dbReference>
<dbReference type="PANTHER" id="PTHR37981">
    <property type="entry name" value="LIPASE 2"/>
    <property type="match status" value="1"/>
</dbReference>
<evidence type="ECO:0000256" key="1">
    <source>
        <dbReference type="PIRSR" id="PIRSR637460-1"/>
    </source>
</evidence>
<feature type="active site" description="Nucleophile" evidence="1">
    <location>
        <position position="13"/>
    </location>
</feature>
<protein>
    <recommendedName>
        <fullName evidence="2">SGNH hydrolase-type esterase domain-containing protein</fullName>
    </recommendedName>
</protein>
<comment type="caution">
    <text evidence="3">The sequence shown here is derived from an EMBL/GenBank/DDBJ whole genome shotgun (WGS) entry which is preliminary data.</text>
</comment>
<dbReference type="GO" id="GO:0016788">
    <property type="term" value="F:hydrolase activity, acting on ester bonds"/>
    <property type="evidence" value="ECO:0007669"/>
    <property type="project" value="InterPro"/>
</dbReference>
<dbReference type="InterPro" id="IPR013830">
    <property type="entry name" value="SGNH_hydro"/>
</dbReference>
<feature type="active site" evidence="1">
    <location>
        <position position="241"/>
    </location>
</feature>
<proteinExistence type="predicted"/>
<dbReference type="Gene3D" id="3.40.50.1110">
    <property type="entry name" value="SGNH hydrolase"/>
    <property type="match status" value="1"/>
</dbReference>
<dbReference type="PANTHER" id="PTHR37981:SF1">
    <property type="entry name" value="SGNH HYDROLASE-TYPE ESTERASE DOMAIN-CONTAINING PROTEIN"/>
    <property type="match status" value="1"/>
</dbReference>
<name>A0A1S1K4W3_9MYCO</name>
<dbReference type="OrthoDB" id="5503950at2"/>
<dbReference type="CDD" id="cd01823">
    <property type="entry name" value="SEST_like"/>
    <property type="match status" value="1"/>
</dbReference>
<gene>
    <name evidence="3" type="ORF">BKG61_13830</name>
</gene>
<sequence>MTTYRRIAALGSSYAAGPGVQPVVNRAAMRSGNNYAHVLARAFGAELTDLTVSGATTSTVLDVPQRVGFVTFAPQIRSLPADADLVLITAAGNDLEYLGSAVKLGVRFTLDRYMHGLLQRWMPADIPVATPQQRDRAAAGLARIVTETRSRAPQARVVLVDYLPMVGGATVPFTDVPFDRTVIDALAVIHDQLSSVFIDVAGQTGADLAQASRLGRGHELGSPFPWIQPLQPVHRIASSFHPTADGMKAVARELLKIVGAPLGG</sequence>
<evidence type="ECO:0000313" key="4">
    <source>
        <dbReference type="Proteomes" id="UP000179636"/>
    </source>
</evidence>
<accession>A0A1S1K4W3</accession>
<dbReference type="SUPFAM" id="SSF52266">
    <property type="entry name" value="SGNH hydrolase"/>
    <property type="match status" value="1"/>
</dbReference>